<sequence>MNCLVWLSKNLPYRTEYYLE</sequence>
<dbReference type="EMBL" id="GBXM01057016">
    <property type="protein sequence ID" value="JAH51561.1"/>
    <property type="molecule type" value="Transcribed_RNA"/>
</dbReference>
<reference evidence="1" key="1">
    <citation type="submission" date="2014-11" db="EMBL/GenBank/DDBJ databases">
        <authorList>
            <person name="Amaro Gonzalez C."/>
        </authorList>
    </citation>
    <scope>NUCLEOTIDE SEQUENCE</scope>
</reference>
<accession>A0A0E9TD83</accession>
<evidence type="ECO:0000313" key="1">
    <source>
        <dbReference type="EMBL" id="JAH51561.1"/>
    </source>
</evidence>
<protein>
    <submittedName>
        <fullName evidence="1">Uncharacterized protein</fullName>
    </submittedName>
</protein>
<name>A0A0E9TD83_ANGAN</name>
<organism evidence="1">
    <name type="scientific">Anguilla anguilla</name>
    <name type="common">European freshwater eel</name>
    <name type="synonym">Muraena anguilla</name>
    <dbReference type="NCBI Taxonomy" id="7936"/>
    <lineage>
        <taxon>Eukaryota</taxon>
        <taxon>Metazoa</taxon>
        <taxon>Chordata</taxon>
        <taxon>Craniata</taxon>
        <taxon>Vertebrata</taxon>
        <taxon>Euteleostomi</taxon>
        <taxon>Actinopterygii</taxon>
        <taxon>Neopterygii</taxon>
        <taxon>Teleostei</taxon>
        <taxon>Anguilliformes</taxon>
        <taxon>Anguillidae</taxon>
        <taxon>Anguilla</taxon>
    </lineage>
</organism>
<reference evidence="1" key="2">
    <citation type="journal article" date="2015" name="Fish Shellfish Immunol.">
        <title>Early steps in the European eel (Anguilla anguilla)-Vibrio vulnificus interaction in the gills: Role of the RtxA13 toxin.</title>
        <authorList>
            <person name="Callol A."/>
            <person name="Pajuelo D."/>
            <person name="Ebbesson L."/>
            <person name="Teles M."/>
            <person name="MacKenzie S."/>
            <person name="Amaro C."/>
        </authorList>
    </citation>
    <scope>NUCLEOTIDE SEQUENCE</scope>
</reference>
<dbReference type="AlphaFoldDB" id="A0A0E9TD83"/>
<proteinExistence type="predicted"/>